<dbReference type="Proteomes" id="UP000254589">
    <property type="component" value="Unassembled WGS sequence"/>
</dbReference>
<dbReference type="AlphaFoldDB" id="A0AAJ4ZBC3"/>
<dbReference type="SUPFAM" id="SSF53335">
    <property type="entry name" value="S-adenosyl-L-methionine-dependent methyltransferases"/>
    <property type="match status" value="1"/>
</dbReference>
<organism evidence="3 4">
    <name type="scientific">Pandoraea pulmonicola</name>
    <dbReference type="NCBI Taxonomy" id="93221"/>
    <lineage>
        <taxon>Bacteria</taxon>
        <taxon>Pseudomonadati</taxon>
        <taxon>Pseudomonadota</taxon>
        <taxon>Betaproteobacteria</taxon>
        <taxon>Burkholderiales</taxon>
        <taxon>Burkholderiaceae</taxon>
        <taxon>Pandoraea</taxon>
    </lineage>
</organism>
<proteinExistence type="predicted"/>
<gene>
    <name evidence="3" type="ORF">NCTC13159_01756</name>
</gene>
<keyword evidence="3" id="KW-0808">Transferase</keyword>
<feature type="domain" description="Methyltransferase" evidence="2">
    <location>
        <begin position="94"/>
        <end position="190"/>
    </location>
</feature>
<evidence type="ECO:0000313" key="4">
    <source>
        <dbReference type="Proteomes" id="UP000254589"/>
    </source>
</evidence>
<evidence type="ECO:0000256" key="1">
    <source>
        <dbReference type="SAM" id="MobiDB-lite"/>
    </source>
</evidence>
<dbReference type="EMBL" id="UGSJ01000001">
    <property type="protein sequence ID" value="SUA90273.1"/>
    <property type="molecule type" value="Genomic_DNA"/>
</dbReference>
<dbReference type="RefSeq" id="WP_084072431.1">
    <property type="nucleotide sequence ID" value="NZ_UGSJ01000001.1"/>
</dbReference>
<reference evidence="3 4" key="1">
    <citation type="submission" date="2018-06" db="EMBL/GenBank/DDBJ databases">
        <authorList>
            <consortium name="Pathogen Informatics"/>
            <person name="Doyle S."/>
        </authorList>
    </citation>
    <scope>NUCLEOTIDE SEQUENCE [LARGE SCALE GENOMIC DNA]</scope>
    <source>
        <strain evidence="3 4">NCTC13159</strain>
    </source>
</reference>
<dbReference type="CDD" id="cd02440">
    <property type="entry name" value="AdoMet_MTases"/>
    <property type="match status" value="1"/>
</dbReference>
<evidence type="ECO:0000259" key="2">
    <source>
        <dbReference type="Pfam" id="PF13649"/>
    </source>
</evidence>
<dbReference type="InterPro" id="IPR029063">
    <property type="entry name" value="SAM-dependent_MTases_sf"/>
</dbReference>
<sequence length="305" mass="33340">MRSVSGFNSGYPPHPSRLTRSGLNRRRVLTPPYARMNNALAPDPLHGIHSIDALLSLPYFEILACLGGGSLHPGGGAGTQLLLDACALKQSDHVLEVGCGPGWTTRALIKAGVPLATVERSRRMLDAMQFHCGAEGLSPPLWANSSIEAFSGFEGRTGRFDLAILECVIGFVDDKVKMVDAVVDQLVPRGRIGVLDVHYVEPPPESTLNALREVTGHTIIPLKRHDWETLFGRLTRLQFQEFKLPDSSHDSGRRIVAASGIGQRLPGASAEDLRRLEEHLDRVGAVFNENKRYLLGHIAVWQLPS</sequence>
<protein>
    <submittedName>
        <fullName evidence="3">Dimethyladenosine transferase (rRNA methylation)</fullName>
    </submittedName>
</protein>
<comment type="caution">
    <text evidence="3">The sequence shown here is derived from an EMBL/GenBank/DDBJ whole genome shotgun (WGS) entry which is preliminary data.</text>
</comment>
<name>A0AAJ4ZBC3_PANPU</name>
<dbReference type="InterPro" id="IPR041698">
    <property type="entry name" value="Methyltransf_25"/>
</dbReference>
<dbReference type="GO" id="GO:0016740">
    <property type="term" value="F:transferase activity"/>
    <property type="evidence" value="ECO:0007669"/>
    <property type="project" value="UniProtKB-KW"/>
</dbReference>
<dbReference type="Pfam" id="PF13649">
    <property type="entry name" value="Methyltransf_25"/>
    <property type="match status" value="1"/>
</dbReference>
<dbReference type="Gene3D" id="3.40.50.150">
    <property type="entry name" value="Vaccinia Virus protein VP39"/>
    <property type="match status" value="1"/>
</dbReference>
<evidence type="ECO:0000313" key="3">
    <source>
        <dbReference type="EMBL" id="SUA90273.1"/>
    </source>
</evidence>
<feature type="region of interest" description="Disordered" evidence="1">
    <location>
        <begin position="1"/>
        <end position="24"/>
    </location>
</feature>
<accession>A0AAJ4ZBC3</accession>